<evidence type="ECO:0000313" key="10">
    <source>
        <dbReference type="EMBL" id="MFC6663218.1"/>
    </source>
</evidence>
<evidence type="ECO:0000256" key="5">
    <source>
        <dbReference type="ARBA" id="ARBA00022989"/>
    </source>
</evidence>
<keyword evidence="5 8" id="KW-1133">Transmembrane helix</keyword>
<dbReference type="EC" id="2.3.1.269" evidence="8"/>
<dbReference type="GO" id="GO:0016746">
    <property type="term" value="F:acyltransferase activity"/>
    <property type="evidence" value="ECO:0007669"/>
    <property type="project" value="UniProtKB-KW"/>
</dbReference>
<evidence type="ECO:0000256" key="3">
    <source>
        <dbReference type="ARBA" id="ARBA00022679"/>
    </source>
</evidence>
<evidence type="ECO:0000256" key="8">
    <source>
        <dbReference type="HAMAP-Rule" id="MF_01148"/>
    </source>
</evidence>
<feature type="transmembrane region" description="Helical" evidence="8">
    <location>
        <begin position="65"/>
        <end position="87"/>
    </location>
</feature>
<protein>
    <recommendedName>
        <fullName evidence="8">Apolipoprotein N-acyltransferase</fullName>
        <shortName evidence="8">ALP N-acyltransferase</shortName>
        <ecNumber evidence="8">2.3.1.269</ecNumber>
    </recommendedName>
</protein>
<keyword evidence="6 8" id="KW-0472">Membrane</keyword>
<feature type="transmembrane region" description="Helical" evidence="8">
    <location>
        <begin position="162"/>
        <end position="187"/>
    </location>
</feature>
<feature type="transmembrane region" description="Helical" evidence="8">
    <location>
        <begin position="93"/>
        <end position="114"/>
    </location>
</feature>
<dbReference type="InterPro" id="IPR004563">
    <property type="entry name" value="Apolipo_AcylTrfase"/>
</dbReference>
<evidence type="ECO:0000256" key="4">
    <source>
        <dbReference type="ARBA" id="ARBA00022692"/>
    </source>
</evidence>
<comment type="similarity">
    <text evidence="8">Belongs to the CN hydrolase family. Apolipoprotein N-acyltransferase subfamily.</text>
</comment>
<dbReference type="CDD" id="cd07571">
    <property type="entry name" value="ALP_N-acyl_transferase"/>
    <property type="match status" value="1"/>
</dbReference>
<sequence length="507" mass="54203">MNHFWLSQSGRRSLAAPSVPLWLPTLLSGVVLALLVLPASAFGVLAAGSLAVLHRSLQRASSVRAAFGQGFAFALGFFAVHLVWLPVSMTPVLGPLGGVMTVLVIPAAALTWAAPLAAARLIFGRWTLLALPFVWVVLEHLRTIGPLAFPWGAPGYALTDTLFAQLASLGGVGLLTFFVTLTASMLARLHRLPWPVWVSTAILWGLGLSWSTQHMARRPAPNTAVLVQGAVDPLQKQRRRTLEELDLYLSLSSDALKTGPADLVVWPETASPLPATDERVLGPALRLEVPMVLGAPGGTPGEQRNSAYGLDGRVAGRQDKRRLVPFGEQLPFESLLRGLYGPVLSRLGLPGFTSVVPGSGLAVLPLRDLRAGISICYESVFPAFSRQAVLSGANLLVVISNDAWFGPGLGAEQHFQMGRLRAIETGRFLLRAGNDGITAAVDPAGRILMRAPRGDRAAFRAPFGQVDTLTPYVQYGDWISRLSVIVLTGLLALRWQAGGRRATGVHP</sequence>
<dbReference type="SUPFAM" id="SSF56317">
    <property type="entry name" value="Carbon-nitrogen hydrolase"/>
    <property type="match status" value="1"/>
</dbReference>
<evidence type="ECO:0000256" key="2">
    <source>
        <dbReference type="ARBA" id="ARBA00022475"/>
    </source>
</evidence>
<evidence type="ECO:0000259" key="9">
    <source>
        <dbReference type="PROSITE" id="PS50263"/>
    </source>
</evidence>
<comment type="pathway">
    <text evidence="8">Protein modification; lipoprotein biosynthesis (N-acyl transfer).</text>
</comment>
<gene>
    <name evidence="8 10" type="primary">lnt</name>
    <name evidence="10" type="ORF">ACFP90_24550</name>
</gene>
<dbReference type="InterPro" id="IPR036526">
    <property type="entry name" value="C-N_Hydrolase_sf"/>
</dbReference>
<keyword evidence="7 8" id="KW-0012">Acyltransferase</keyword>
<dbReference type="Pfam" id="PF00795">
    <property type="entry name" value="CN_hydrolase"/>
    <property type="match status" value="1"/>
</dbReference>
<dbReference type="PANTHER" id="PTHR38686:SF1">
    <property type="entry name" value="APOLIPOPROTEIN N-ACYLTRANSFERASE"/>
    <property type="match status" value="1"/>
</dbReference>
<feature type="transmembrane region" description="Helical" evidence="8">
    <location>
        <begin position="194"/>
        <end position="212"/>
    </location>
</feature>
<comment type="catalytic activity">
    <reaction evidence="8">
        <text>N-terminal S-1,2-diacyl-sn-glyceryl-L-cysteinyl-[lipoprotein] + a glycerophospholipid = N-acyl-S-1,2-diacyl-sn-glyceryl-L-cysteinyl-[lipoprotein] + a 2-acyl-sn-glycero-3-phospholipid + H(+)</text>
        <dbReference type="Rhea" id="RHEA:48228"/>
        <dbReference type="Rhea" id="RHEA-COMP:14681"/>
        <dbReference type="Rhea" id="RHEA-COMP:14684"/>
        <dbReference type="ChEBI" id="CHEBI:15378"/>
        <dbReference type="ChEBI" id="CHEBI:136912"/>
        <dbReference type="ChEBI" id="CHEBI:140656"/>
        <dbReference type="ChEBI" id="CHEBI:140657"/>
        <dbReference type="ChEBI" id="CHEBI:140660"/>
        <dbReference type="EC" id="2.3.1.269"/>
    </reaction>
</comment>
<comment type="subcellular location">
    <subcellularLocation>
        <location evidence="1 8">Cell membrane</location>
        <topology evidence="1 8">Multi-pass membrane protein</topology>
    </subcellularLocation>
</comment>
<evidence type="ECO:0000256" key="6">
    <source>
        <dbReference type="ARBA" id="ARBA00023136"/>
    </source>
</evidence>
<comment type="function">
    <text evidence="8">Catalyzes the phospholipid dependent N-acylation of the N-terminal cysteine of apolipoprotein, the last step in lipoprotein maturation.</text>
</comment>
<keyword evidence="4 8" id="KW-0812">Transmembrane</keyword>
<comment type="caution">
    <text evidence="10">The sequence shown here is derived from an EMBL/GenBank/DDBJ whole genome shotgun (WGS) entry which is preliminary data.</text>
</comment>
<dbReference type="InterPro" id="IPR045378">
    <property type="entry name" value="LNT_N"/>
</dbReference>
<dbReference type="Gene3D" id="3.60.110.10">
    <property type="entry name" value="Carbon-nitrogen hydrolase"/>
    <property type="match status" value="1"/>
</dbReference>
<dbReference type="PANTHER" id="PTHR38686">
    <property type="entry name" value="APOLIPOPROTEIN N-ACYLTRANSFERASE"/>
    <property type="match status" value="1"/>
</dbReference>
<feature type="transmembrane region" description="Helical" evidence="8">
    <location>
        <begin position="126"/>
        <end position="142"/>
    </location>
</feature>
<dbReference type="EMBL" id="JBHSWB010000002">
    <property type="protein sequence ID" value="MFC6663218.1"/>
    <property type="molecule type" value="Genomic_DNA"/>
</dbReference>
<feature type="domain" description="CN hydrolase" evidence="9">
    <location>
        <begin position="227"/>
        <end position="468"/>
    </location>
</feature>
<feature type="transmembrane region" description="Helical" evidence="8">
    <location>
        <begin position="20"/>
        <end position="53"/>
    </location>
</feature>
<dbReference type="Proteomes" id="UP001596317">
    <property type="component" value="Unassembled WGS sequence"/>
</dbReference>
<reference evidence="11" key="1">
    <citation type="journal article" date="2019" name="Int. J. Syst. Evol. Microbiol.">
        <title>The Global Catalogue of Microorganisms (GCM) 10K type strain sequencing project: providing services to taxonomists for standard genome sequencing and annotation.</title>
        <authorList>
            <consortium name="The Broad Institute Genomics Platform"/>
            <consortium name="The Broad Institute Genome Sequencing Center for Infectious Disease"/>
            <person name="Wu L."/>
            <person name="Ma J."/>
        </authorList>
    </citation>
    <scope>NUCLEOTIDE SEQUENCE [LARGE SCALE GENOMIC DNA]</scope>
    <source>
        <strain evidence="11">CCUG 63830</strain>
    </source>
</reference>
<keyword evidence="11" id="KW-1185">Reference proteome</keyword>
<organism evidence="10 11">
    <name type="scientific">Deinococcus multiflagellatus</name>
    <dbReference type="NCBI Taxonomy" id="1656887"/>
    <lineage>
        <taxon>Bacteria</taxon>
        <taxon>Thermotogati</taxon>
        <taxon>Deinococcota</taxon>
        <taxon>Deinococci</taxon>
        <taxon>Deinococcales</taxon>
        <taxon>Deinococcaceae</taxon>
        <taxon>Deinococcus</taxon>
    </lineage>
</organism>
<dbReference type="PROSITE" id="PS50263">
    <property type="entry name" value="CN_HYDROLASE"/>
    <property type="match status" value="1"/>
</dbReference>
<keyword evidence="2 8" id="KW-1003">Cell membrane</keyword>
<name>A0ABW1ZRS0_9DEIO</name>
<dbReference type="RefSeq" id="WP_224611928.1">
    <property type="nucleotide sequence ID" value="NZ_JAIQXV010000021.1"/>
</dbReference>
<evidence type="ECO:0000256" key="1">
    <source>
        <dbReference type="ARBA" id="ARBA00004651"/>
    </source>
</evidence>
<accession>A0ABW1ZRS0</accession>
<dbReference type="InterPro" id="IPR003010">
    <property type="entry name" value="C-N_Hydrolase"/>
</dbReference>
<dbReference type="HAMAP" id="MF_01148">
    <property type="entry name" value="Lnt"/>
    <property type="match status" value="1"/>
</dbReference>
<dbReference type="NCBIfam" id="TIGR00546">
    <property type="entry name" value="lnt"/>
    <property type="match status" value="1"/>
</dbReference>
<evidence type="ECO:0000313" key="11">
    <source>
        <dbReference type="Proteomes" id="UP001596317"/>
    </source>
</evidence>
<keyword evidence="3 8" id="KW-0808">Transferase</keyword>
<evidence type="ECO:0000256" key="7">
    <source>
        <dbReference type="ARBA" id="ARBA00023315"/>
    </source>
</evidence>
<proteinExistence type="inferred from homology"/>
<dbReference type="Pfam" id="PF20154">
    <property type="entry name" value="LNT_N"/>
    <property type="match status" value="1"/>
</dbReference>